<feature type="domain" description="Calcineurin-like phosphoesterase" evidence="3">
    <location>
        <begin position="621"/>
        <end position="814"/>
    </location>
</feature>
<dbReference type="InterPro" id="IPR032109">
    <property type="entry name" value="Big_3_5"/>
</dbReference>
<dbReference type="GO" id="GO:0016787">
    <property type="term" value="F:hydrolase activity"/>
    <property type="evidence" value="ECO:0007669"/>
    <property type="project" value="InterPro"/>
</dbReference>
<evidence type="ECO:0000313" key="5">
    <source>
        <dbReference type="EMBL" id="SDU54565.1"/>
    </source>
</evidence>
<feature type="signal peptide" evidence="2">
    <location>
        <begin position="1"/>
        <end position="34"/>
    </location>
</feature>
<proteinExistence type="predicted"/>
<reference evidence="6" key="1">
    <citation type="submission" date="2016-10" db="EMBL/GenBank/DDBJ databases">
        <authorList>
            <person name="Varghese N."/>
            <person name="Submissions S."/>
        </authorList>
    </citation>
    <scope>NUCLEOTIDE SEQUENCE [LARGE SCALE GENOMIC DNA]</scope>
    <source>
        <strain evidence="6">DSM 45079</strain>
    </source>
</reference>
<evidence type="ECO:0000259" key="3">
    <source>
        <dbReference type="Pfam" id="PF00149"/>
    </source>
</evidence>
<dbReference type="SUPFAM" id="SSF49899">
    <property type="entry name" value="Concanavalin A-like lectins/glucanases"/>
    <property type="match status" value="1"/>
</dbReference>
<dbReference type="RefSeq" id="WP_046769071.1">
    <property type="nucleotide sequence ID" value="NZ_KQ061230.1"/>
</dbReference>
<name>A0A1H2JEE4_9ACTN</name>
<keyword evidence="6" id="KW-1185">Reference proteome</keyword>
<accession>A0A1H2JEE4</accession>
<feature type="compositionally biased region" description="Low complexity" evidence="1">
    <location>
        <begin position="438"/>
        <end position="450"/>
    </location>
</feature>
<dbReference type="InterPro" id="IPR036116">
    <property type="entry name" value="FN3_sf"/>
</dbReference>
<dbReference type="PANTHER" id="PTHR43143">
    <property type="entry name" value="METALLOPHOSPHOESTERASE, CALCINEURIN SUPERFAMILY"/>
    <property type="match status" value="1"/>
</dbReference>
<dbReference type="Pfam" id="PF16640">
    <property type="entry name" value="Big_3_5"/>
    <property type="match status" value="2"/>
</dbReference>
<dbReference type="InterPro" id="IPR029052">
    <property type="entry name" value="Metallo-depent_PP-like"/>
</dbReference>
<dbReference type="SUPFAM" id="SSF49265">
    <property type="entry name" value="Fibronectin type III"/>
    <property type="match status" value="1"/>
</dbReference>
<dbReference type="PANTHER" id="PTHR43143:SF5">
    <property type="entry name" value="SECRETED PROTEIN"/>
    <property type="match status" value="1"/>
</dbReference>
<dbReference type="Pfam" id="PF17957">
    <property type="entry name" value="Big_7"/>
    <property type="match status" value="1"/>
</dbReference>
<evidence type="ECO:0000256" key="1">
    <source>
        <dbReference type="SAM" id="MobiDB-lite"/>
    </source>
</evidence>
<protein>
    <submittedName>
        <fullName evidence="5">3',5'-cyclic AMP phosphodiesterase CpdA</fullName>
    </submittedName>
</protein>
<dbReference type="EMBL" id="LT629791">
    <property type="protein sequence ID" value="SDU54565.1"/>
    <property type="molecule type" value="Genomic_DNA"/>
</dbReference>
<feature type="chain" id="PRO_5009277472" evidence="2">
    <location>
        <begin position="35"/>
        <end position="1144"/>
    </location>
</feature>
<evidence type="ECO:0000313" key="6">
    <source>
        <dbReference type="Proteomes" id="UP000182977"/>
    </source>
</evidence>
<dbReference type="AlphaFoldDB" id="A0A1H2JEE4"/>
<feature type="domain" description="Bacterial Ig-like" evidence="4">
    <location>
        <begin position="972"/>
        <end position="1051"/>
    </location>
</feature>
<feature type="domain" description="Bacterial Ig-like" evidence="4">
    <location>
        <begin position="1065"/>
        <end position="1136"/>
    </location>
</feature>
<dbReference type="Pfam" id="PF13385">
    <property type="entry name" value="Laminin_G_3"/>
    <property type="match status" value="1"/>
</dbReference>
<dbReference type="STRING" id="419479.SAMN04488563_2586"/>
<dbReference type="InterPro" id="IPR004843">
    <property type="entry name" value="Calcineurin-like_PHP"/>
</dbReference>
<dbReference type="GO" id="GO:0005975">
    <property type="term" value="P:carbohydrate metabolic process"/>
    <property type="evidence" value="ECO:0007669"/>
    <property type="project" value="UniProtKB-ARBA"/>
</dbReference>
<evidence type="ECO:0000256" key="2">
    <source>
        <dbReference type="SAM" id="SignalP"/>
    </source>
</evidence>
<organism evidence="5 6">
    <name type="scientific">Jiangella alkaliphila</name>
    <dbReference type="NCBI Taxonomy" id="419479"/>
    <lineage>
        <taxon>Bacteria</taxon>
        <taxon>Bacillati</taxon>
        <taxon>Actinomycetota</taxon>
        <taxon>Actinomycetes</taxon>
        <taxon>Jiangellales</taxon>
        <taxon>Jiangellaceae</taxon>
        <taxon>Jiangella</taxon>
    </lineage>
</organism>
<dbReference type="SUPFAM" id="SSF56300">
    <property type="entry name" value="Metallo-dependent phosphatases"/>
    <property type="match status" value="1"/>
</dbReference>
<dbReference type="InterPro" id="IPR013783">
    <property type="entry name" value="Ig-like_fold"/>
</dbReference>
<dbReference type="OrthoDB" id="9772095at2"/>
<dbReference type="Gene3D" id="2.60.120.200">
    <property type="match status" value="1"/>
</dbReference>
<dbReference type="Gene3D" id="3.60.21.10">
    <property type="match status" value="1"/>
</dbReference>
<dbReference type="Proteomes" id="UP000182977">
    <property type="component" value="Chromosome I"/>
</dbReference>
<keyword evidence="2" id="KW-0732">Signal</keyword>
<dbReference type="InterPro" id="IPR051918">
    <property type="entry name" value="STPP_CPPED1"/>
</dbReference>
<dbReference type="Gene3D" id="2.60.40.10">
    <property type="entry name" value="Immunoglobulins"/>
    <property type="match status" value="4"/>
</dbReference>
<feature type="region of interest" description="Disordered" evidence="1">
    <location>
        <begin position="484"/>
        <end position="521"/>
    </location>
</feature>
<dbReference type="Pfam" id="PF00149">
    <property type="entry name" value="Metallophos"/>
    <property type="match status" value="1"/>
</dbReference>
<sequence>MRSHPHHHRRRRTTAAVAGLGLLLAGLFVPPGQATQDVTVSGPVTTAAPVVVPEADVLDVDFEDGTPVEHTQNLPARTVGAPVYGTDPGVPGTVATFDGDDALVYPFTAQWSKLTTSFSVECVFRFNGNSPDQHGNICSDAEGGGVAIDVGGGVMEVWAHIGGAYKRINARLEPGRWYHAMAVWDGSTLFLYVNGQVASQIAATGALRLPPAHAQNWVVGADAAGNGAVQSYSLSSVETSRVYSQALTAEQVAVSADAAFEDEDSVVTLLSPRAGEQIGGGTVALTGVVSAPAEVTYRLDGGGPVSLGRVDGTFDAQLTEVPTGTHTLEVTAAAEGGATETETVEFSVDATGPEITVRSPLDGETYDGVTVTVDVVADDPAGVDSLELELDGEPIENGAVIDPETVNDGEHTLVATAADGLLNTSTKTVTFSTAGNQPDAPAGPSPADGATDVPAATELSVTATDPKGDVLDVEFKRGYEADGAAVVREGSSTNAEPGRGTGDPAADADAVDEADGESVTTSAEGAYPFQQFEVAVPSDVGASRFTVEWSGEVPKGHRAELSVWNHTTRSWQLLADGDGGEAVTLSGEARADETVRDGVAQVLIQDAGAAVIDDDDVVSFAWMSDTQWYSNKEPETYQKMVDWVVTNRAAKDLGYGVHTGDIVQTPNAAIEWSRASDIMATWDDARFPYGLVPGNHDDVGGGEYGPYRQHFGADRYEDNPWYGGTVADNVQHYDLLSTPGADFLVMYLVWTLDDAEIAWANEVIQDHPDHNVIIATHWYIGGGGVFTGPGQRIFDEVVVPNENVDLVLCGHIHNTAYNIKHLEDGRVVVEVLYDTQELPTAGGGWMRTIDFDTVEGTMTHDSFSVLTPEADSAFGDPAAENFTTPLQLDTPTRSIATDRVGVSAWGDARIGLAADVASGSRATVDVEGLAPNTTYQWYAQATDADGFYARSPIWEFTTAAGVGSTPAEVTVPAVTATYGTPVQVSATVSPADATGTITFGTAGGAQCTATVSGGAASCALGVLDAGTHQVSAEYSGDAEYAPSTRTARVTVRRASAGFAAAAEADPVPSGEPAVLTATLSRAATGEVRFTSRGTTLCVAVVEDGTASCETGADLKAGPYSVVAYYDGDPNHLPEQARFVFRVQR</sequence>
<gene>
    <name evidence="5" type="ORF">SAMN04488563_2586</name>
</gene>
<dbReference type="InterPro" id="IPR013320">
    <property type="entry name" value="ConA-like_dom_sf"/>
</dbReference>
<feature type="region of interest" description="Disordered" evidence="1">
    <location>
        <begin position="431"/>
        <end position="452"/>
    </location>
</feature>
<evidence type="ECO:0000259" key="4">
    <source>
        <dbReference type="Pfam" id="PF16640"/>
    </source>
</evidence>